<dbReference type="SUPFAM" id="SSF81383">
    <property type="entry name" value="F-box domain"/>
    <property type="match status" value="1"/>
</dbReference>
<evidence type="ECO:0000256" key="1">
    <source>
        <dbReference type="SAM" id="MobiDB-lite"/>
    </source>
</evidence>
<gene>
    <name evidence="3" type="ORF">HanXRQr2_Chr10g0434271</name>
</gene>
<dbReference type="InterPro" id="IPR036047">
    <property type="entry name" value="F-box-like_dom_sf"/>
</dbReference>
<sequence length="251" mass="28407">MTYPNCFEIIEPVVAPTYKTLKSMAANDRSLIELPNLNLEDVLSKLPLPSLIACCGVSKSLLNLIKNDSDFARMHFAKSEPQLMTQIQRHPGSSIYLIDLDTDTTSRVEVEPNFNIPLDGFYITQSCNGLLLLERMSKAKGVHRCMLYNPVTDSDVSSDSDHDPDTDSDPEVNSDSEMVYPEDDVMGAIYVTGSDSWESLGKLPFSPHHPCHLEKAVHWICVDGTVPYFIVFFNFQARPRWCWLIHMQMIF</sequence>
<dbReference type="PANTHER" id="PTHR31672">
    <property type="entry name" value="BNACNNG10540D PROTEIN"/>
    <property type="match status" value="1"/>
</dbReference>
<dbReference type="AlphaFoldDB" id="A0A9K3N3Q1"/>
<protein>
    <submittedName>
        <fullName evidence="3">F-box domain-containing protein</fullName>
    </submittedName>
</protein>
<dbReference type="PROSITE" id="PS50181">
    <property type="entry name" value="FBOX"/>
    <property type="match status" value="1"/>
</dbReference>
<dbReference type="Gramene" id="mRNA:HanXRQr2_Chr10g0434271">
    <property type="protein sequence ID" value="mRNA:HanXRQr2_Chr10g0434271"/>
    <property type="gene ID" value="HanXRQr2_Chr10g0434271"/>
</dbReference>
<feature type="domain" description="F-box" evidence="2">
    <location>
        <begin position="28"/>
        <end position="74"/>
    </location>
</feature>
<accession>A0A9K3N3Q1</accession>
<reference evidence="3" key="2">
    <citation type="submission" date="2020-06" db="EMBL/GenBank/DDBJ databases">
        <title>Helianthus annuus Genome sequencing and assembly Release 2.</title>
        <authorList>
            <person name="Gouzy J."/>
            <person name="Langlade N."/>
            <person name="Munos S."/>
        </authorList>
    </citation>
    <scope>NUCLEOTIDE SEQUENCE</scope>
    <source>
        <tissue evidence="3">Leaves</tissue>
    </source>
</reference>
<evidence type="ECO:0000313" key="4">
    <source>
        <dbReference type="Proteomes" id="UP000215914"/>
    </source>
</evidence>
<dbReference type="PANTHER" id="PTHR31672:SF13">
    <property type="entry name" value="F-BOX PROTEIN CPR30-LIKE"/>
    <property type="match status" value="1"/>
</dbReference>
<dbReference type="EMBL" id="MNCJ02000325">
    <property type="protein sequence ID" value="KAF5785902.1"/>
    <property type="molecule type" value="Genomic_DNA"/>
</dbReference>
<dbReference type="Pfam" id="PF00646">
    <property type="entry name" value="F-box"/>
    <property type="match status" value="1"/>
</dbReference>
<proteinExistence type="predicted"/>
<feature type="region of interest" description="Disordered" evidence="1">
    <location>
        <begin position="154"/>
        <end position="177"/>
    </location>
</feature>
<evidence type="ECO:0000313" key="3">
    <source>
        <dbReference type="EMBL" id="KAF5785902.1"/>
    </source>
</evidence>
<name>A0A9K3N3Q1_HELAN</name>
<comment type="caution">
    <text evidence="3">The sequence shown here is derived from an EMBL/GenBank/DDBJ whole genome shotgun (WGS) entry which is preliminary data.</text>
</comment>
<dbReference type="Proteomes" id="UP000215914">
    <property type="component" value="Unassembled WGS sequence"/>
</dbReference>
<evidence type="ECO:0000259" key="2">
    <source>
        <dbReference type="PROSITE" id="PS50181"/>
    </source>
</evidence>
<dbReference type="InterPro" id="IPR050796">
    <property type="entry name" value="SCF_F-box_component"/>
</dbReference>
<reference evidence="3" key="1">
    <citation type="journal article" date="2017" name="Nature">
        <title>The sunflower genome provides insights into oil metabolism, flowering and Asterid evolution.</title>
        <authorList>
            <person name="Badouin H."/>
            <person name="Gouzy J."/>
            <person name="Grassa C.J."/>
            <person name="Murat F."/>
            <person name="Staton S.E."/>
            <person name="Cottret L."/>
            <person name="Lelandais-Briere C."/>
            <person name="Owens G.L."/>
            <person name="Carrere S."/>
            <person name="Mayjonade B."/>
            <person name="Legrand L."/>
            <person name="Gill N."/>
            <person name="Kane N.C."/>
            <person name="Bowers J.E."/>
            <person name="Hubner S."/>
            <person name="Bellec A."/>
            <person name="Berard A."/>
            <person name="Berges H."/>
            <person name="Blanchet N."/>
            <person name="Boniface M.C."/>
            <person name="Brunel D."/>
            <person name="Catrice O."/>
            <person name="Chaidir N."/>
            <person name="Claudel C."/>
            <person name="Donnadieu C."/>
            <person name="Faraut T."/>
            <person name="Fievet G."/>
            <person name="Helmstetter N."/>
            <person name="King M."/>
            <person name="Knapp S.J."/>
            <person name="Lai Z."/>
            <person name="Le Paslier M.C."/>
            <person name="Lippi Y."/>
            <person name="Lorenzon L."/>
            <person name="Mandel J.R."/>
            <person name="Marage G."/>
            <person name="Marchand G."/>
            <person name="Marquand E."/>
            <person name="Bret-Mestries E."/>
            <person name="Morien E."/>
            <person name="Nambeesan S."/>
            <person name="Nguyen T."/>
            <person name="Pegot-Espagnet P."/>
            <person name="Pouilly N."/>
            <person name="Raftis F."/>
            <person name="Sallet E."/>
            <person name="Schiex T."/>
            <person name="Thomas J."/>
            <person name="Vandecasteele C."/>
            <person name="Vares D."/>
            <person name="Vear F."/>
            <person name="Vautrin S."/>
            <person name="Crespi M."/>
            <person name="Mangin B."/>
            <person name="Burke J.M."/>
            <person name="Salse J."/>
            <person name="Munos S."/>
            <person name="Vincourt P."/>
            <person name="Rieseberg L.H."/>
            <person name="Langlade N.B."/>
        </authorList>
    </citation>
    <scope>NUCLEOTIDE SEQUENCE</scope>
    <source>
        <tissue evidence="3">Leaves</tissue>
    </source>
</reference>
<organism evidence="3 4">
    <name type="scientific">Helianthus annuus</name>
    <name type="common">Common sunflower</name>
    <dbReference type="NCBI Taxonomy" id="4232"/>
    <lineage>
        <taxon>Eukaryota</taxon>
        <taxon>Viridiplantae</taxon>
        <taxon>Streptophyta</taxon>
        <taxon>Embryophyta</taxon>
        <taxon>Tracheophyta</taxon>
        <taxon>Spermatophyta</taxon>
        <taxon>Magnoliopsida</taxon>
        <taxon>eudicotyledons</taxon>
        <taxon>Gunneridae</taxon>
        <taxon>Pentapetalae</taxon>
        <taxon>asterids</taxon>
        <taxon>campanulids</taxon>
        <taxon>Asterales</taxon>
        <taxon>Asteraceae</taxon>
        <taxon>Asteroideae</taxon>
        <taxon>Heliantheae alliance</taxon>
        <taxon>Heliantheae</taxon>
        <taxon>Helianthus</taxon>
    </lineage>
</organism>
<dbReference type="InterPro" id="IPR001810">
    <property type="entry name" value="F-box_dom"/>
</dbReference>
<keyword evidence="4" id="KW-1185">Reference proteome</keyword>
<feature type="compositionally biased region" description="Acidic residues" evidence="1">
    <location>
        <begin position="166"/>
        <end position="177"/>
    </location>
</feature>
<dbReference type="SMART" id="SM00256">
    <property type="entry name" value="FBOX"/>
    <property type="match status" value="1"/>
</dbReference>